<protein>
    <submittedName>
        <fullName evidence="1">Uncharacterized protein</fullName>
    </submittedName>
</protein>
<sequence>MREQTYEENNQYYTEVEFDKTWNFETDIEDDPELHEIVSSVQTHSKKHSKSCKKKNTAMLTKKLSKVIWMLKVV</sequence>
<organism evidence="1 2">
    <name type="scientific">Patella caerulea</name>
    <name type="common">Rayed Mediterranean limpet</name>
    <dbReference type="NCBI Taxonomy" id="87958"/>
    <lineage>
        <taxon>Eukaryota</taxon>
        <taxon>Metazoa</taxon>
        <taxon>Spiralia</taxon>
        <taxon>Lophotrochozoa</taxon>
        <taxon>Mollusca</taxon>
        <taxon>Gastropoda</taxon>
        <taxon>Patellogastropoda</taxon>
        <taxon>Patelloidea</taxon>
        <taxon>Patellidae</taxon>
        <taxon>Patella</taxon>
    </lineage>
</organism>
<dbReference type="AlphaFoldDB" id="A0AAN8JT75"/>
<gene>
    <name evidence="1" type="ORF">SNE40_009778</name>
</gene>
<name>A0AAN8JT75_PATCE</name>
<evidence type="ECO:0000313" key="2">
    <source>
        <dbReference type="Proteomes" id="UP001347796"/>
    </source>
</evidence>
<reference evidence="1 2" key="1">
    <citation type="submission" date="2024-01" db="EMBL/GenBank/DDBJ databases">
        <title>The genome of the rayed Mediterranean limpet Patella caerulea (Linnaeus, 1758).</title>
        <authorList>
            <person name="Anh-Thu Weber A."/>
            <person name="Halstead-Nussloch G."/>
        </authorList>
    </citation>
    <scope>NUCLEOTIDE SEQUENCE [LARGE SCALE GENOMIC DNA]</scope>
    <source>
        <strain evidence="1">AATW-2023a</strain>
        <tissue evidence="1">Whole specimen</tissue>
    </source>
</reference>
<dbReference type="Proteomes" id="UP001347796">
    <property type="component" value="Unassembled WGS sequence"/>
</dbReference>
<dbReference type="EMBL" id="JAZGQO010000007">
    <property type="protein sequence ID" value="KAK6182005.1"/>
    <property type="molecule type" value="Genomic_DNA"/>
</dbReference>
<proteinExistence type="predicted"/>
<evidence type="ECO:0000313" key="1">
    <source>
        <dbReference type="EMBL" id="KAK6182005.1"/>
    </source>
</evidence>
<accession>A0AAN8JT75</accession>
<comment type="caution">
    <text evidence="1">The sequence shown here is derived from an EMBL/GenBank/DDBJ whole genome shotgun (WGS) entry which is preliminary data.</text>
</comment>
<keyword evidence="2" id="KW-1185">Reference proteome</keyword>